<gene>
    <name evidence="5" type="ORF">CDCA_CDCA10G2985</name>
</gene>
<keyword evidence="2" id="KW-0677">Repeat</keyword>
<dbReference type="InterPro" id="IPR001680">
    <property type="entry name" value="WD40_rpt"/>
</dbReference>
<dbReference type="PROSITE" id="PS00678">
    <property type="entry name" value="WD_REPEATS_1"/>
    <property type="match status" value="1"/>
</dbReference>
<dbReference type="Gene3D" id="2.130.10.10">
    <property type="entry name" value="YVTN repeat-like/Quinoprotein amine dehydrogenase"/>
    <property type="match status" value="3"/>
</dbReference>
<protein>
    <recommendedName>
        <fullName evidence="3">Probable cytosolic iron-sulfur protein assembly protein CIAO1 homolog</fullName>
    </recommendedName>
</protein>
<dbReference type="PRINTS" id="PR00320">
    <property type="entry name" value="GPROTEINBRPT"/>
</dbReference>
<comment type="caution">
    <text evidence="5">The sequence shown here is derived from an EMBL/GenBank/DDBJ whole genome shotgun (WGS) entry which is preliminary data.</text>
</comment>
<keyword evidence="1 4" id="KW-0853">WD repeat</keyword>
<feature type="repeat" description="WD" evidence="4">
    <location>
        <begin position="288"/>
        <end position="334"/>
    </location>
</feature>
<keyword evidence="6" id="KW-1185">Reference proteome</keyword>
<dbReference type="CDD" id="cd00200">
    <property type="entry name" value="WD40"/>
    <property type="match status" value="1"/>
</dbReference>
<dbReference type="InterPro" id="IPR015943">
    <property type="entry name" value="WD40/YVTN_repeat-like_dom_sf"/>
</dbReference>
<dbReference type="GO" id="GO:0016226">
    <property type="term" value="P:iron-sulfur cluster assembly"/>
    <property type="evidence" value="ECO:0007669"/>
    <property type="project" value="UniProtKB-UniRule"/>
</dbReference>
<sequence>MSGLQLVEWKSLVRHEGNKTLWHVAWSRNAQLVATCGADRSVAVWDAHTGLLLGGIGGGVFERTVRTVDWSAEGTRLALACFDGQVRIFRLERGGGAEATVLRADDRLAGGSHGTQRSVSSGAVVGDGSVGMEMVSECCGGGVRGGADEAGVVARTAAAAAAPIPTDVPTVADDGASAYQLAPYLTLHLVARLEGHESEVKCAAFSPSGTLLATCSRDKTVWIWECGTDGDDATDFECVAVLAGHTQDVKSLTWHPEREMIASASYDNTVRLWCEDLLDGEWYCCATLTGHESTVWSVAFEPLVGDDHEARLLSGGGDGQVVVWRLEEPEADAKTNSEATSAASVTSNASHLTSWNRTREQRWMVEWRVHANADDRGFADEEDEPVYSVDWSPCGRYVAAASADGAVRVYDANTAAMVAQRRHAHRGAEVNCVRFRPRCVVEADLDEAIRTRIAAEAGDEGDREALMLASAGDDGTARLWLLL</sequence>
<accession>A0AAV9IX97</accession>
<comment type="function">
    <text evidence="3">Essential component of the cytosolic iron-sulfur (Fe/S) protein assembly machinery. Required for the maturation of extramitochondrial Fe/S proteins.</text>
</comment>
<dbReference type="InterPro" id="IPR020472">
    <property type="entry name" value="WD40_PAC1"/>
</dbReference>
<feature type="repeat" description="WD" evidence="4">
    <location>
        <begin position="193"/>
        <end position="225"/>
    </location>
</feature>
<feature type="repeat" description="WD" evidence="4">
    <location>
        <begin position="379"/>
        <end position="420"/>
    </location>
</feature>
<evidence type="ECO:0000313" key="5">
    <source>
        <dbReference type="EMBL" id="KAK4536960.1"/>
    </source>
</evidence>
<dbReference type="InterPro" id="IPR028608">
    <property type="entry name" value="CIAO1/Cia1"/>
</dbReference>
<dbReference type="InterPro" id="IPR036322">
    <property type="entry name" value="WD40_repeat_dom_sf"/>
</dbReference>
<dbReference type="PROSITE" id="PS50082">
    <property type="entry name" value="WD_REPEATS_2"/>
    <property type="match status" value="5"/>
</dbReference>
<dbReference type="AlphaFoldDB" id="A0AAV9IX97"/>
<evidence type="ECO:0000256" key="4">
    <source>
        <dbReference type="PROSITE-ProRule" id="PRU00221"/>
    </source>
</evidence>
<dbReference type="InterPro" id="IPR019775">
    <property type="entry name" value="WD40_repeat_CS"/>
</dbReference>
<feature type="repeat" description="WD" evidence="4">
    <location>
        <begin position="24"/>
        <end position="50"/>
    </location>
</feature>
<dbReference type="SMART" id="SM00320">
    <property type="entry name" value="WD40"/>
    <property type="match status" value="7"/>
</dbReference>
<dbReference type="EMBL" id="JANCYW010000010">
    <property type="protein sequence ID" value="KAK4536960.1"/>
    <property type="molecule type" value="Genomic_DNA"/>
</dbReference>
<name>A0AAV9IX97_CYACA</name>
<dbReference type="Pfam" id="PF00400">
    <property type="entry name" value="WD40"/>
    <property type="match status" value="6"/>
</dbReference>
<organism evidence="5 6">
    <name type="scientific">Cyanidium caldarium</name>
    <name type="common">Red alga</name>
    <dbReference type="NCBI Taxonomy" id="2771"/>
    <lineage>
        <taxon>Eukaryota</taxon>
        <taxon>Rhodophyta</taxon>
        <taxon>Bangiophyceae</taxon>
        <taxon>Cyanidiales</taxon>
        <taxon>Cyanidiaceae</taxon>
        <taxon>Cyanidium</taxon>
    </lineage>
</organism>
<dbReference type="Proteomes" id="UP001301350">
    <property type="component" value="Unassembled WGS sequence"/>
</dbReference>
<dbReference type="PROSITE" id="PS50294">
    <property type="entry name" value="WD_REPEATS_REGION"/>
    <property type="match status" value="4"/>
</dbReference>
<dbReference type="GO" id="GO:0097361">
    <property type="term" value="C:cytosolic [4Fe-4S] assembly targeting complex"/>
    <property type="evidence" value="ECO:0007669"/>
    <property type="project" value="InterPro"/>
</dbReference>
<evidence type="ECO:0000256" key="3">
    <source>
        <dbReference type="HAMAP-Rule" id="MF_03037"/>
    </source>
</evidence>
<dbReference type="SUPFAM" id="SSF50978">
    <property type="entry name" value="WD40 repeat-like"/>
    <property type="match status" value="1"/>
</dbReference>
<dbReference type="HAMAP" id="MF_03037">
    <property type="entry name" value="ciao1"/>
    <property type="match status" value="1"/>
</dbReference>
<dbReference type="PANTHER" id="PTHR19920">
    <property type="entry name" value="WD40 PROTEIN CIAO1"/>
    <property type="match status" value="1"/>
</dbReference>
<evidence type="ECO:0000256" key="2">
    <source>
        <dbReference type="ARBA" id="ARBA00022737"/>
    </source>
</evidence>
<feature type="repeat" description="WD" evidence="4">
    <location>
        <begin position="242"/>
        <end position="273"/>
    </location>
</feature>
<evidence type="ECO:0000313" key="6">
    <source>
        <dbReference type="Proteomes" id="UP001301350"/>
    </source>
</evidence>
<proteinExistence type="inferred from homology"/>
<evidence type="ECO:0000256" key="1">
    <source>
        <dbReference type="ARBA" id="ARBA00022574"/>
    </source>
</evidence>
<reference evidence="5 6" key="1">
    <citation type="submission" date="2022-07" db="EMBL/GenBank/DDBJ databases">
        <title>Genome-wide signatures of adaptation to extreme environments.</title>
        <authorList>
            <person name="Cho C.H."/>
            <person name="Yoon H.S."/>
        </authorList>
    </citation>
    <scope>NUCLEOTIDE SEQUENCE [LARGE SCALE GENOMIC DNA]</scope>
    <source>
        <strain evidence="5 6">DBV 063 E5</strain>
    </source>
</reference>
<dbReference type="PANTHER" id="PTHR19920:SF0">
    <property type="entry name" value="CYTOSOLIC IRON-SULFUR PROTEIN ASSEMBLY PROTEIN CIAO1-RELATED"/>
    <property type="match status" value="1"/>
</dbReference>
<comment type="similarity">
    <text evidence="3">Belongs to the WD repeat CIA1 family.</text>
</comment>